<evidence type="ECO:0000313" key="6">
    <source>
        <dbReference type="EMBL" id="AYO43646.1"/>
    </source>
</evidence>
<evidence type="ECO:0000256" key="1">
    <source>
        <dbReference type="ARBA" id="ARBA00008645"/>
    </source>
</evidence>
<evidence type="ECO:0000256" key="4">
    <source>
        <dbReference type="ARBA" id="ARBA00048461"/>
    </source>
</evidence>
<dbReference type="FunFam" id="3.40.50.1820:FF:000039">
    <property type="entry name" value="Esterase ybfF"/>
    <property type="match status" value="1"/>
</dbReference>
<sequence length="305" mass="34419">MFRVTLHRVLASTASRAFSTSRTTCKPLELAHEVFEPSPSDRPMFQKTSALVICHGLYGSKQNWRSLAKAMVKEFALPIYTLDMRNHGSSPHADTMTYLDMAGDIEKFFSDKQLSNVTLIGHSMGGKVAQTMALNPRLPSHALSHLISVDMTPAAGPISPEFMRYARCMVEINKEQVQSRSEADKMLKEIEPNLSVRQFLLTNLERQGETMQFRIPVEKIMHALQEIGEFPYAPPVDEHSAPERLWNGPTLFVKGERSKYINRHNIPLCKAYFPSMQLKVLPTGHWCQSEAPGAFIDTVKAFLLQ</sequence>
<keyword evidence="7" id="KW-1185">Reference proteome</keyword>
<evidence type="ECO:0000256" key="2">
    <source>
        <dbReference type="ARBA" id="ARBA00022801"/>
    </source>
</evidence>
<reference evidence="6 7" key="1">
    <citation type="submission" date="2018-10" db="EMBL/GenBank/DDBJ databases">
        <title>Complete genome sequence of Malassezia restricta CBS 7877.</title>
        <authorList>
            <person name="Morand S.C."/>
            <person name="Bertignac M."/>
            <person name="Iltis A."/>
            <person name="Kolder I."/>
            <person name="Pirovano W."/>
            <person name="Jourdain R."/>
            <person name="Clavaud C."/>
        </authorList>
    </citation>
    <scope>NUCLEOTIDE SEQUENCE [LARGE SCALE GENOMIC DNA]</scope>
    <source>
        <strain evidence="6 7">CBS 7877</strain>
    </source>
</reference>
<gene>
    <name evidence="6" type="ORF">DNF11_2696</name>
</gene>
<dbReference type="EMBL" id="CP033152">
    <property type="protein sequence ID" value="AYO43646.1"/>
    <property type="molecule type" value="Genomic_DNA"/>
</dbReference>
<dbReference type="STRING" id="425264.A0A3G2S730"/>
<accession>A0A3G2S730</accession>
<dbReference type="PANTHER" id="PTHR46118">
    <property type="entry name" value="PROTEIN ABHD11"/>
    <property type="match status" value="1"/>
</dbReference>
<comment type="catalytic activity">
    <reaction evidence="3">
        <text>a diacylglycerol + H2O = a monoacylglycerol + a fatty acid + H(+)</text>
        <dbReference type="Rhea" id="RHEA:32731"/>
        <dbReference type="ChEBI" id="CHEBI:15377"/>
        <dbReference type="ChEBI" id="CHEBI:15378"/>
        <dbReference type="ChEBI" id="CHEBI:17408"/>
        <dbReference type="ChEBI" id="CHEBI:18035"/>
        <dbReference type="ChEBI" id="CHEBI:28868"/>
    </reaction>
</comment>
<evidence type="ECO:0000313" key="7">
    <source>
        <dbReference type="Proteomes" id="UP000269793"/>
    </source>
</evidence>
<proteinExistence type="inferred from homology"/>
<dbReference type="VEuPathDB" id="FungiDB:DNF11_2696"/>
<dbReference type="PANTHER" id="PTHR46118:SF4">
    <property type="entry name" value="PROTEIN ABHD11"/>
    <property type="match status" value="1"/>
</dbReference>
<comment type="catalytic activity">
    <reaction evidence="4">
        <text>a monoacylglycerol + H2O = glycerol + a fatty acid + H(+)</text>
        <dbReference type="Rhea" id="RHEA:15245"/>
        <dbReference type="ChEBI" id="CHEBI:15377"/>
        <dbReference type="ChEBI" id="CHEBI:15378"/>
        <dbReference type="ChEBI" id="CHEBI:17408"/>
        <dbReference type="ChEBI" id="CHEBI:17754"/>
        <dbReference type="ChEBI" id="CHEBI:28868"/>
    </reaction>
</comment>
<evidence type="ECO:0000256" key="3">
    <source>
        <dbReference type="ARBA" id="ARBA00047591"/>
    </source>
</evidence>
<dbReference type="InterPro" id="IPR000073">
    <property type="entry name" value="AB_hydrolase_1"/>
</dbReference>
<dbReference type="AlphaFoldDB" id="A0A3G2S730"/>
<dbReference type="Pfam" id="PF00561">
    <property type="entry name" value="Abhydrolase_1"/>
    <property type="match status" value="1"/>
</dbReference>
<name>A0A3G2S730_MALR7</name>
<keyword evidence="2 6" id="KW-0378">Hydrolase</keyword>
<dbReference type="GO" id="GO:0120516">
    <property type="term" value="F:diacylglycerol lipase activity"/>
    <property type="evidence" value="ECO:0007669"/>
    <property type="project" value="RHEA"/>
</dbReference>
<dbReference type="GO" id="GO:0005739">
    <property type="term" value="C:mitochondrion"/>
    <property type="evidence" value="ECO:0007669"/>
    <property type="project" value="TreeGrafter"/>
</dbReference>
<feature type="domain" description="AB hydrolase-1" evidence="5">
    <location>
        <begin position="50"/>
        <end position="292"/>
    </location>
</feature>
<dbReference type="OrthoDB" id="8119704at2759"/>
<evidence type="ECO:0000259" key="5">
    <source>
        <dbReference type="Pfam" id="PF00561"/>
    </source>
</evidence>
<dbReference type="Gene3D" id="3.40.50.1820">
    <property type="entry name" value="alpha/beta hydrolase"/>
    <property type="match status" value="1"/>
</dbReference>
<dbReference type="InterPro" id="IPR029058">
    <property type="entry name" value="AB_hydrolase_fold"/>
</dbReference>
<comment type="similarity">
    <text evidence="1">Belongs to the AB hydrolase superfamily.</text>
</comment>
<dbReference type="SUPFAM" id="SSF53474">
    <property type="entry name" value="alpha/beta-Hydrolases"/>
    <property type="match status" value="1"/>
</dbReference>
<dbReference type="GO" id="GO:0047372">
    <property type="term" value="F:monoacylglycerol lipase activity"/>
    <property type="evidence" value="ECO:0007669"/>
    <property type="project" value="RHEA"/>
</dbReference>
<organism evidence="6 7">
    <name type="scientific">Malassezia restricta (strain ATCC 96810 / NBRC 103918 / CBS 7877)</name>
    <name type="common">Seborrheic dermatitis infection agent</name>
    <dbReference type="NCBI Taxonomy" id="425264"/>
    <lineage>
        <taxon>Eukaryota</taxon>
        <taxon>Fungi</taxon>
        <taxon>Dikarya</taxon>
        <taxon>Basidiomycota</taxon>
        <taxon>Ustilaginomycotina</taxon>
        <taxon>Malasseziomycetes</taxon>
        <taxon>Malasseziales</taxon>
        <taxon>Malasseziaceae</taxon>
        <taxon>Malassezia</taxon>
    </lineage>
</organism>
<protein>
    <recommendedName>
        <fullName evidence="5">AB hydrolase-1 domain-containing protein</fullName>
    </recommendedName>
</protein>
<dbReference type="Proteomes" id="UP000269793">
    <property type="component" value="Chromosome V"/>
</dbReference>